<keyword evidence="1" id="KW-0238">DNA-binding</keyword>
<dbReference type="OrthoDB" id="530235at2"/>
<comment type="caution">
    <text evidence="2">The sequence shown here is derived from an EMBL/GenBank/DDBJ whole genome shotgun (WGS) entry which is preliminary data.</text>
</comment>
<dbReference type="Gene3D" id="1.10.150.130">
    <property type="match status" value="1"/>
</dbReference>
<gene>
    <name evidence="2" type="ORF">NIES1031_03430</name>
</gene>
<proteinExistence type="predicted"/>
<dbReference type="STRING" id="247279.NIES1031_03430"/>
<evidence type="ECO:0000256" key="1">
    <source>
        <dbReference type="ARBA" id="ARBA00023125"/>
    </source>
</evidence>
<dbReference type="AlphaFoldDB" id="A0A1U7HXE2"/>
<reference evidence="2 3" key="1">
    <citation type="submission" date="2016-11" db="EMBL/GenBank/DDBJ databases">
        <title>Draft Genome Sequences of Nine Cyanobacterial Strains from Diverse Habitats.</title>
        <authorList>
            <person name="Zhu T."/>
            <person name="Hou S."/>
            <person name="Lu X."/>
            <person name="Hess W.R."/>
        </authorList>
    </citation>
    <scope>NUCLEOTIDE SEQUENCE [LARGE SCALE GENOMIC DNA]</scope>
    <source>
        <strain evidence="2 3">5.2 s.c.1</strain>
    </source>
</reference>
<dbReference type="RefSeq" id="WP_073548124.1">
    <property type="nucleotide sequence ID" value="NZ_CAWMVK010000023.1"/>
</dbReference>
<sequence>MREIKPIDHCGSIQLKFSFSGKRFSFNPIPGGTYNNKRDLNTAKAIANKIQIDILAGCFDSSLDKYRLAPKQNKPKPSRLLELWDAWVSSLDLSPATRANHYKAVRTMIAKVNPSLTEPLSLTDSKLAPRTIKDRLSMLRACYNWAISQGLVDANPYLNIKLKKSPVTRIKPFTVTEILAISQGFEQLAPHYTPFVKFLFLTGARLSEQELRS</sequence>
<dbReference type="GO" id="GO:0003677">
    <property type="term" value="F:DNA binding"/>
    <property type="evidence" value="ECO:0007669"/>
    <property type="project" value="UniProtKB-KW"/>
</dbReference>
<dbReference type="InterPro" id="IPR011010">
    <property type="entry name" value="DNA_brk_join_enz"/>
</dbReference>
<dbReference type="Proteomes" id="UP000185984">
    <property type="component" value="Unassembled WGS sequence"/>
</dbReference>
<dbReference type="InterPro" id="IPR010998">
    <property type="entry name" value="Integrase_recombinase_N"/>
</dbReference>
<accession>A0A1U7HXE2</accession>
<evidence type="ECO:0000313" key="3">
    <source>
        <dbReference type="Proteomes" id="UP000185984"/>
    </source>
</evidence>
<dbReference type="EMBL" id="MRCC01000003">
    <property type="protein sequence ID" value="OKH28314.1"/>
    <property type="molecule type" value="Genomic_DNA"/>
</dbReference>
<keyword evidence="3" id="KW-1185">Reference proteome</keyword>
<organism evidence="2 3">
    <name type="scientific">Chroogloeocystis siderophila 5.2 s.c.1</name>
    <dbReference type="NCBI Taxonomy" id="247279"/>
    <lineage>
        <taxon>Bacteria</taxon>
        <taxon>Bacillati</taxon>
        <taxon>Cyanobacteriota</taxon>
        <taxon>Cyanophyceae</taxon>
        <taxon>Oscillatoriophycideae</taxon>
        <taxon>Chroococcales</taxon>
        <taxon>Chroococcaceae</taxon>
        <taxon>Chroogloeocystis</taxon>
    </lineage>
</organism>
<dbReference type="SUPFAM" id="SSF56349">
    <property type="entry name" value="DNA breaking-rejoining enzymes"/>
    <property type="match status" value="1"/>
</dbReference>
<protein>
    <submittedName>
        <fullName evidence="2">Uncharacterized protein</fullName>
    </submittedName>
</protein>
<name>A0A1U7HXE2_9CHRO</name>
<evidence type="ECO:0000313" key="2">
    <source>
        <dbReference type="EMBL" id="OKH28314.1"/>
    </source>
</evidence>